<feature type="domain" description="Death" evidence="3">
    <location>
        <begin position="558"/>
        <end position="625"/>
    </location>
</feature>
<feature type="compositionally biased region" description="Low complexity" evidence="1">
    <location>
        <begin position="240"/>
        <end position="253"/>
    </location>
</feature>
<dbReference type="PROSITE" id="PS51257">
    <property type="entry name" value="PROKAR_LIPOPROTEIN"/>
    <property type="match status" value="1"/>
</dbReference>
<keyword evidence="2" id="KW-0472">Membrane</keyword>
<dbReference type="EMBL" id="CALNXK010000009">
    <property type="protein sequence ID" value="CAH3041716.1"/>
    <property type="molecule type" value="Genomic_DNA"/>
</dbReference>
<proteinExistence type="predicted"/>
<evidence type="ECO:0000259" key="3">
    <source>
        <dbReference type="PROSITE" id="PS50017"/>
    </source>
</evidence>
<evidence type="ECO:0000256" key="1">
    <source>
        <dbReference type="SAM" id="MobiDB-lite"/>
    </source>
</evidence>
<reference evidence="4 5" key="1">
    <citation type="submission" date="2022-05" db="EMBL/GenBank/DDBJ databases">
        <authorList>
            <consortium name="Genoscope - CEA"/>
            <person name="William W."/>
        </authorList>
    </citation>
    <scope>NUCLEOTIDE SEQUENCE [LARGE SCALE GENOMIC DNA]</scope>
</reference>
<feature type="transmembrane region" description="Helical" evidence="2">
    <location>
        <begin position="12"/>
        <end position="30"/>
    </location>
</feature>
<protein>
    <recommendedName>
        <fullName evidence="3">Death domain-containing protein</fullName>
    </recommendedName>
</protein>
<feature type="compositionally biased region" description="Polar residues" evidence="1">
    <location>
        <begin position="294"/>
        <end position="309"/>
    </location>
</feature>
<feature type="compositionally biased region" description="Basic and acidic residues" evidence="1">
    <location>
        <begin position="260"/>
        <end position="284"/>
    </location>
</feature>
<evidence type="ECO:0000313" key="4">
    <source>
        <dbReference type="EMBL" id="CAH3041716.1"/>
    </source>
</evidence>
<dbReference type="InterPro" id="IPR011029">
    <property type="entry name" value="DEATH-like_dom_sf"/>
</dbReference>
<gene>
    <name evidence="4" type="ORF">PLOB_00047871</name>
</gene>
<name>A0ABN8N6Z1_9CNID</name>
<keyword evidence="2" id="KW-0812">Transmembrane</keyword>
<dbReference type="Proteomes" id="UP001159405">
    <property type="component" value="Unassembled WGS sequence"/>
</dbReference>
<dbReference type="Pfam" id="PF00531">
    <property type="entry name" value="Death"/>
    <property type="match status" value="1"/>
</dbReference>
<feature type="transmembrane region" description="Helical" evidence="2">
    <location>
        <begin position="75"/>
        <end position="98"/>
    </location>
</feature>
<feature type="region of interest" description="Disordered" evidence="1">
    <location>
        <begin position="218"/>
        <end position="314"/>
    </location>
</feature>
<sequence length="628" mass="71690">MDCFKIAFTSQTMWSGCLLLFSVSSWSYVINELKDYEGKDRLQFNCMPKQTEYERQRCYGNYTSAMSPCLTPLDFARLSFGLSGVGWVLFTLNAAVMIRRIRKARNTERQRTFKKQLKCRFIVNICYQSLLLVVMIVLFCLCQKLKYPAEYSCNQAAVNITCNDLRYKEKSNLNGFIVGIFSGSIFLCVVTIIHVAVSRDEILDLFLGKLAPDLNSEENRPLQATANRQQTADANGSNRGAPPASGLSPSSNGPDDEDGDARVPVRVDQDDGHTRTGEERDHPGETVVGGPPQDLSNSTETSTGNQSYENVPVSEKDKSLLDDLAVRLDKTAYHVVKHWEHLANIPEINAPLHVRLRCRIRTEGSCTLLLFDVLRAEFAEKSLENMIDALEEIKRRDVKTIITDHCIRVYPNIAWRTMNFWEFDSNNRELVYRMAELLDQKADVSKNWRNLGSSDQFRLSQLRLEEIEQSAQIGGQPTQILMGYLYTTIPELTVGTFYDKIKNFKAPTRRDVLKKLDQFMHESQISRNEPMKKAIDLHGDLMREICVLFNKQIPGVKNWRYLAKAFKVPEEVENECEPGKPKSPTETLFQWIFAEKNPPLTVGQLCKALEGIGRNDLVKVVRNYFQQQ</sequence>
<keyword evidence="2" id="KW-1133">Transmembrane helix</keyword>
<comment type="caution">
    <text evidence="4">The sequence shown here is derived from an EMBL/GenBank/DDBJ whole genome shotgun (WGS) entry which is preliminary data.</text>
</comment>
<dbReference type="InterPro" id="IPR000488">
    <property type="entry name" value="Death_dom"/>
</dbReference>
<dbReference type="Gene3D" id="1.10.533.10">
    <property type="entry name" value="Death Domain, Fas"/>
    <property type="match status" value="2"/>
</dbReference>
<evidence type="ECO:0000256" key="2">
    <source>
        <dbReference type="SAM" id="Phobius"/>
    </source>
</evidence>
<feature type="compositionally biased region" description="Polar residues" evidence="1">
    <location>
        <begin position="222"/>
        <end position="238"/>
    </location>
</feature>
<feature type="transmembrane region" description="Helical" evidence="2">
    <location>
        <begin position="176"/>
        <end position="197"/>
    </location>
</feature>
<dbReference type="SMART" id="SM00005">
    <property type="entry name" value="DEATH"/>
    <property type="match status" value="1"/>
</dbReference>
<evidence type="ECO:0000313" key="5">
    <source>
        <dbReference type="Proteomes" id="UP001159405"/>
    </source>
</evidence>
<dbReference type="SUPFAM" id="SSF47986">
    <property type="entry name" value="DEATH domain"/>
    <property type="match status" value="2"/>
</dbReference>
<dbReference type="PROSITE" id="PS50017">
    <property type="entry name" value="DEATH_DOMAIN"/>
    <property type="match status" value="1"/>
</dbReference>
<accession>A0ABN8N6Z1</accession>
<feature type="transmembrane region" description="Helical" evidence="2">
    <location>
        <begin position="119"/>
        <end position="139"/>
    </location>
</feature>
<organism evidence="4 5">
    <name type="scientific">Porites lobata</name>
    <dbReference type="NCBI Taxonomy" id="104759"/>
    <lineage>
        <taxon>Eukaryota</taxon>
        <taxon>Metazoa</taxon>
        <taxon>Cnidaria</taxon>
        <taxon>Anthozoa</taxon>
        <taxon>Hexacorallia</taxon>
        <taxon>Scleractinia</taxon>
        <taxon>Fungiina</taxon>
        <taxon>Poritidae</taxon>
        <taxon>Porites</taxon>
    </lineage>
</organism>
<keyword evidence="5" id="KW-1185">Reference proteome</keyword>